<sequence length="403" mass="44738">MGGSNTQSGEVVTANTAPLNSNVYTCASILGGDIGKLPIQLYRRKKNGLERDESHPVAELLGWQPNQYMTAYTYKETVEMHLVTWGNSYSYIEWGPDGRPVSLFPLHPALTDIRFDLTNGSIWYVTTFPFPGGETRKIPASDILHFKAIGTSGLKGITPIAVIREKLGIQQSSDKFLGAFYSNGTATSGVLKVPTPLDKPAKDKAREEWQKLHTGLSNAHKIAILDAGMEYQALGMPLADAQFIETQKFGISEVAKIYKIPPHKLGLLDKATFSNIEHQSLEYVKNTLTPIFVNWEQEIRRKLFTPLERKRYYTKFDVTSELRGDSKSLAEYYKLMIEMGVYTINEVRAFLEADNIGNNGDKHLISLNYTTLDNLEKYQLAKAGLGGKGGGGSDGEGTQITEQ</sequence>
<dbReference type="AlphaFoldDB" id="A0A4R4EB87"/>
<dbReference type="NCBIfam" id="TIGR01537">
    <property type="entry name" value="portal_HK97"/>
    <property type="match status" value="1"/>
</dbReference>
<dbReference type="EMBL" id="SKFG01000014">
    <property type="protein sequence ID" value="TCZ76200.1"/>
    <property type="molecule type" value="Genomic_DNA"/>
</dbReference>
<dbReference type="Pfam" id="PF04860">
    <property type="entry name" value="Phage_portal"/>
    <property type="match status" value="1"/>
</dbReference>
<organism evidence="1 2">
    <name type="scientific">Paenibacillus albiflavus</name>
    <dbReference type="NCBI Taxonomy" id="2545760"/>
    <lineage>
        <taxon>Bacteria</taxon>
        <taxon>Bacillati</taxon>
        <taxon>Bacillota</taxon>
        <taxon>Bacilli</taxon>
        <taxon>Bacillales</taxon>
        <taxon>Paenibacillaceae</taxon>
        <taxon>Paenibacillus</taxon>
    </lineage>
</organism>
<evidence type="ECO:0000313" key="1">
    <source>
        <dbReference type="EMBL" id="TCZ76200.1"/>
    </source>
</evidence>
<protein>
    <submittedName>
        <fullName evidence="1">Phage portal protein</fullName>
    </submittedName>
</protein>
<dbReference type="InterPro" id="IPR006427">
    <property type="entry name" value="Portal_HK97"/>
</dbReference>
<evidence type="ECO:0000313" key="2">
    <source>
        <dbReference type="Proteomes" id="UP000295418"/>
    </source>
</evidence>
<name>A0A4R4EB87_9BACL</name>
<keyword evidence="2" id="KW-1185">Reference proteome</keyword>
<gene>
    <name evidence="1" type="ORF">E0485_15145</name>
</gene>
<dbReference type="OrthoDB" id="9765386at2"/>
<proteinExistence type="predicted"/>
<comment type="caution">
    <text evidence="1">The sequence shown here is derived from an EMBL/GenBank/DDBJ whole genome shotgun (WGS) entry which is preliminary data.</text>
</comment>
<dbReference type="Proteomes" id="UP000295418">
    <property type="component" value="Unassembled WGS sequence"/>
</dbReference>
<dbReference type="InterPro" id="IPR006944">
    <property type="entry name" value="Phage/GTA_portal"/>
</dbReference>
<accession>A0A4R4EB87</accession>
<reference evidence="1 2" key="1">
    <citation type="submission" date="2019-03" db="EMBL/GenBank/DDBJ databases">
        <authorList>
            <person name="Kim M.K.M."/>
        </authorList>
    </citation>
    <scope>NUCLEOTIDE SEQUENCE [LARGE SCALE GENOMIC DNA]</scope>
    <source>
        <strain evidence="1 2">18JY21-1</strain>
    </source>
</reference>